<feature type="compositionally biased region" description="Polar residues" evidence="1">
    <location>
        <begin position="85"/>
        <end position="100"/>
    </location>
</feature>
<evidence type="ECO:0000256" key="1">
    <source>
        <dbReference type="SAM" id="MobiDB-lite"/>
    </source>
</evidence>
<keyword evidence="3" id="KW-1185">Reference proteome</keyword>
<evidence type="ECO:0000313" key="2">
    <source>
        <dbReference type="EMBL" id="KAF2249898.1"/>
    </source>
</evidence>
<dbReference type="RefSeq" id="XP_033684902.1">
    <property type="nucleotide sequence ID" value="XM_033828805.1"/>
</dbReference>
<dbReference type="EMBL" id="ML987194">
    <property type="protein sequence ID" value="KAF2249898.1"/>
    <property type="molecule type" value="Genomic_DNA"/>
</dbReference>
<feature type="compositionally biased region" description="Basic residues" evidence="1">
    <location>
        <begin position="103"/>
        <end position="120"/>
    </location>
</feature>
<dbReference type="AlphaFoldDB" id="A0A6A6IIM3"/>
<accession>A0A6A6IIM3</accession>
<name>A0A6A6IIM3_9PLEO</name>
<organism evidence="2 3">
    <name type="scientific">Trematosphaeria pertusa</name>
    <dbReference type="NCBI Taxonomy" id="390896"/>
    <lineage>
        <taxon>Eukaryota</taxon>
        <taxon>Fungi</taxon>
        <taxon>Dikarya</taxon>
        <taxon>Ascomycota</taxon>
        <taxon>Pezizomycotina</taxon>
        <taxon>Dothideomycetes</taxon>
        <taxon>Pleosporomycetidae</taxon>
        <taxon>Pleosporales</taxon>
        <taxon>Massarineae</taxon>
        <taxon>Trematosphaeriaceae</taxon>
        <taxon>Trematosphaeria</taxon>
    </lineage>
</organism>
<gene>
    <name evidence="2" type="ORF">BU26DRAFT_518414</name>
</gene>
<protein>
    <submittedName>
        <fullName evidence="2">Uncharacterized protein</fullName>
    </submittedName>
</protein>
<reference evidence="2" key="1">
    <citation type="journal article" date="2020" name="Stud. Mycol.">
        <title>101 Dothideomycetes genomes: a test case for predicting lifestyles and emergence of pathogens.</title>
        <authorList>
            <person name="Haridas S."/>
            <person name="Albert R."/>
            <person name="Binder M."/>
            <person name="Bloem J."/>
            <person name="Labutti K."/>
            <person name="Salamov A."/>
            <person name="Andreopoulos B."/>
            <person name="Baker S."/>
            <person name="Barry K."/>
            <person name="Bills G."/>
            <person name="Bluhm B."/>
            <person name="Cannon C."/>
            <person name="Castanera R."/>
            <person name="Culley D."/>
            <person name="Daum C."/>
            <person name="Ezra D."/>
            <person name="Gonzalez J."/>
            <person name="Henrissat B."/>
            <person name="Kuo A."/>
            <person name="Liang C."/>
            <person name="Lipzen A."/>
            <person name="Lutzoni F."/>
            <person name="Magnuson J."/>
            <person name="Mondo S."/>
            <person name="Nolan M."/>
            <person name="Ohm R."/>
            <person name="Pangilinan J."/>
            <person name="Park H.-J."/>
            <person name="Ramirez L."/>
            <person name="Alfaro M."/>
            <person name="Sun H."/>
            <person name="Tritt A."/>
            <person name="Yoshinaga Y."/>
            <person name="Zwiers L.-H."/>
            <person name="Turgeon B."/>
            <person name="Goodwin S."/>
            <person name="Spatafora J."/>
            <person name="Crous P."/>
            <person name="Grigoriev I."/>
        </authorList>
    </citation>
    <scope>NUCLEOTIDE SEQUENCE</scope>
    <source>
        <strain evidence="2">CBS 122368</strain>
    </source>
</reference>
<proteinExistence type="predicted"/>
<sequence>MDAAIFNKLCNRRPGGAGKDCKPSSIKHDTTRALPRQWSVMPGSSWRWRHTVPQVAPRDPGGASQDQQLMLGGPRALTKQRRETLQATPTTSLNRKSSSKVCFGKRRRTRATTPRRRRPLRASASG</sequence>
<feature type="compositionally biased region" description="Basic and acidic residues" evidence="1">
    <location>
        <begin position="19"/>
        <end position="31"/>
    </location>
</feature>
<dbReference type="Proteomes" id="UP000800094">
    <property type="component" value="Unassembled WGS sequence"/>
</dbReference>
<feature type="region of interest" description="Disordered" evidence="1">
    <location>
        <begin position="76"/>
        <end position="126"/>
    </location>
</feature>
<dbReference type="GeneID" id="54582135"/>
<feature type="region of interest" description="Disordered" evidence="1">
    <location>
        <begin position="13"/>
        <end position="32"/>
    </location>
</feature>
<evidence type="ECO:0000313" key="3">
    <source>
        <dbReference type="Proteomes" id="UP000800094"/>
    </source>
</evidence>